<dbReference type="AlphaFoldDB" id="A0A8X8D7N7"/>
<dbReference type="GO" id="GO:0010333">
    <property type="term" value="F:terpene synthase activity"/>
    <property type="evidence" value="ECO:0007669"/>
    <property type="project" value="InterPro"/>
</dbReference>
<dbReference type="SFLD" id="SFLDG01019">
    <property type="entry name" value="Terpene_Cyclase_Like_1_C_Termi"/>
    <property type="match status" value="1"/>
</dbReference>
<reference evidence="7" key="1">
    <citation type="journal article" date="2020" name="bioRxiv">
        <title>Hybrid origin of Populus tomentosa Carr. identified through genome sequencing and phylogenomic analysis.</title>
        <authorList>
            <person name="An X."/>
            <person name="Gao K."/>
            <person name="Chen Z."/>
            <person name="Li J."/>
            <person name="Yang X."/>
            <person name="Yang X."/>
            <person name="Zhou J."/>
            <person name="Guo T."/>
            <person name="Zhao T."/>
            <person name="Huang S."/>
            <person name="Miao D."/>
            <person name="Khan W.U."/>
            <person name="Rao P."/>
            <person name="Ye M."/>
            <person name="Lei B."/>
            <person name="Liao W."/>
            <person name="Wang J."/>
            <person name="Ji L."/>
            <person name="Li Y."/>
            <person name="Guo B."/>
            <person name="Mustafa N.S."/>
            <person name="Li S."/>
            <person name="Yun Q."/>
            <person name="Keller S.R."/>
            <person name="Mao J."/>
            <person name="Zhang R."/>
            <person name="Strauss S.H."/>
        </authorList>
    </citation>
    <scope>NUCLEOTIDE SEQUENCE</scope>
    <source>
        <strain evidence="7">GM15</strain>
        <tissue evidence="7">Leaf</tissue>
    </source>
</reference>
<sequence length="428" mass="49076">MAFPINDGSFSASFHLPSLENELCLRHGKMVKEAACILSNTAGKDELEGLVMIDTLQRLGIDYHFREEIEAFLNTQYMNYFSSPNHLPLDVFGVALRFRLLRQEGYNVSQELAKIDCEIVRSIHQKEILQISNWWKDLGLAKELKFARDQPLKWHMWSMSVLIDPNLSEQRVELTKPISLVYIIDDIFDLYGTLNDLSIFTEAVNEWDLTAANQLPESMKISLKALFDITESISSKIFEKHGWNPIESLQKSWKKLCNAFLEEAKWFASGKMPKPEEYLRNGIVSSGVHVVLVHMFFLLGQGINKETVDFVDGFPPVISFTATILRLWDDLGTAKDENQDGHDGSYLECYIREHPNVTVERAREHVSHLICDAWKKLNRECLSWSPFSSSFTKACLNVARMIPLMYSYDDSPSLASLKEHMRSLAAHF</sequence>
<accession>A0A8X8D7N7</accession>
<dbReference type="InterPro" id="IPR001906">
    <property type="entry name" value="Terpene_synth_N"/>
</dbReference>
<protein>
    <submittedName>
        <fullName evidence="7">Uncharacterized protein</fullName>
    </submittedName>
</protein>
<dbReference type="PANTHER" id="PTHR31225:SF0">
    <property type="entry name" value="S-(+)-LINALOOL SYNTHASE, CHLOROPLASTIC"/>
    <property type="match status" value="1"/>
</dbReference>
<evidence type="ECO:0000259" key="6">
    <source>
        <dbReference type="Pfam" id="PF03936"/>
    </source>
</evidence>
<dbReference type="InterPro" id="IPR050148">
    <property type="entry name" value="Terpene_synthase-like"/>
</dbReference>
<evidence type="ECO:0000256" key="3">
    <source>
        <dbReference type="ARBA" id="ARBA00022842"/>
    </source>
</evidence>
<evidence type="ECO:0000256" key="2">
    <source>
        <dbReference type="ARBA" id="ARBA00022723"/>
    </source>
</evidence>
<dbReference type="Pfam" id="PF01397">
    <property type="entry name" value="Terpene_synth"/>
    <property type="match status" value="1"/>
</dbReference>
<evidence type="ECO:0000256" key="4">
    <source>
        <dbReference type="ARBA" id="ARBA00023239"/>
    </source>
</evidence>
<dbReference type="Pfam" id="PF03936">
    <property type="entry name" value="Terpene_synth_C"/>
    <property type="match status" value="1"/>
</dbReference>
<comment type="cofactor">
    <cofactor evidence="1">
        <name>Mg(2+)</name>
        <dbReference type="ChEBI" id="CHEBI:18420"/>
    </cofactor>
</comment>
<keyword evidence="2" id="KW-0479">Metal-binding</keyword>
<feature type="domain" description="Terpene synthase N-terminal" evidence="5">
    <location>
        <begin position="29"/>
        <end position="111"/>
    </location>
</feature>
<evidence type="ECO:0000313" key="8">
    <source>
        <dbReference type="Proteomes" id="UP000886885"/>
    </source>
</evidence>
<dbReference type="FunFam" id="1.10.600.10:FF:000007">
    <property type="entry name" value="Isoprene synthase, chloroplastic"/>
    <property type="match status" value="1"/>
</dbReference>
<comment type="caution">
    <text evidence="7">The sequence shown here is derived from an EMBL/GenBank/DDBJ whole genome shotgun (WGS) entry which is preliminary data.</text>
</comment>
<keyword evidence="4" id="KW-0456">Lyase</keyword>
<feature type="domain" description="Terpene synthase metal-binding" evidence="6">
    <location>
        <begin position="136"/>
        <end position="376"/>
    </location>
</feature>
<dbReference type="InterPro" id="IPR005630">
    <property type="entry name" value="Terpene_synthase_metal-bd"/>
</dbReference>
<evidence type="ECO:0000313" key="7">
    <source>
        <dbReference type="EMBL" id="KAG6778639.1"/>
    </source>
</evidence>
<keyword evidence="3" id="KW-0460">Magnesium</keyword>
<dbReference type="GO" id="GO:0000287">
    <property type="term" value="F:magnesium ion binding"/>
    <property type="evidence" value="ECO:0007669"/>
    <property type="project" value="InterPro"/>
</dbReference>
<dbReference type="OrthoDB" id="1921927at2759"/>
<proteinExistence type="predicted"/>
<evidence type="ECO:0000256" key="1">
    <source>
        <dbReference type="ARBA" id="ARBA00001946"/>
    </source>
</evidence>
<dbReference type="SFLD" id="SFLDS00005">
    <property type="entry name" value="Isoprenoid_Synthase_Type_I"/>
    <property type="match status" value="1"/>
</dbReference>
<dbReference type="GO" id="GO:0016114">
    <property type="term" value="P:terpenoid biosynthetic process"/>
    <property type="evidence" value="ECO:0007669"/>
    <property type="project" value="InterPro"/>
</dbReference>
<dbReference type="Proteomes" id="UP000886885">
    <property type="component" value="Chromosome 4A"/>
</dbReference>
<dbReference type="EMBL" id="JAAWWB010000007">
    <property type="protein sequence ID" value="KAG6778639.1"/>
    <property type="molecule type" value="Genomic_DNA"/>
</dbReference>
<dbReference type="PANTHER" id="PTHR31225">
    <property type="entry name" value="OS04G0344100 PROTEIN-RELATED"/>
    <property type="match status" value="1"/>
</dbReference>
<name>A0A8X8D7N7_POPTO</name>
<gene>
    <name evidence="7" type="ORF">POTOM_014977</name>
</gene>
<keyword evidence="8" id="KW-1185">Reference proteome</keyword>
<evidence type="ECO:0000259" key="5">
    <source>
        <dbReference type="Pfam" id="PF01397"/>
    </source>
</evidence>
<organism evidence="7 8">
    <name type="scientific">Populus tomentosa</name>
    <name type="common">Chinese white poplar</name>
    <dbReference type="NCBI Taxonomy" id="118781"/>
    <lineage>
        <taxon>Eukaryota</taxon>
        <taxon>Viridiplantae</taxon>
        <taxon>Streptophyta</taxon>
        <taxon>Embryophyta</taxon>
        <taxon>Tracheophyta</taxon>
        <taxon>Spermatophyta</taxon>
        <taxon>Magnoliopsida</taxon>
        <taxon>eudicotyledons</taxon>
        <taxon>Gunneridae</taxon>
        <taxon>Pentapetalae</taxon>
        <taxon>rosids</taxon>
        <taxon>fabids</taxon>
        <taxon>Malpighiales</taxon>
        <taxon>Salicaceae</taxon>
        <taxon>Saliceae</taxon>
        <taxon>Populus</taxon>
    </lineage>
</organism>
<dbReference type="InterPro" id="IPR034741">
    <property type="entry name" value="Terpene_cyclase-like_1_C"/>
</dbReference>